<dbReference type="PANTHER" id="PTHR31973">
    <property type="entry name" value="POLYPROTEIN, PUTATIVE-RELATED"/>
    <property type="match status" value="1"/>
</dbReference>
<dbReference type="Proteomes" id="UP001652660">
    <property type="component" value="Chromosome 6c"/>
</dbReference>
<evidence type="ECO:0000313" key="2">
    <source>
        <dbReference type="Proteomes" id="UP001652660"/>
    </source>
</evidence>
<proteinExistence type="predicted"/>
<reference evidence="3" key="1">
    <citation type="submission" date="2025-08" db="UniProtKB">
        <authorList>
            <consortium name="RefSeq"/>
        </authorList>
    </citation>
    <scope>IDENTIFICATION</scope>
    <source>
        <tissue evidence="3">Leaves</tissue>
    </source>
</reference>
<keyword evidence="2" id="KW-1185">Reference proteome</keyword>
<name>A0ABM4UMM6_COFAR</name>
<dbReference type="Pfam" id="PF10551">
    <property type="entry name" value="MULE"/>
    <property type="match status" value="1"/>
</dbReference>
<dbReference type="InterPro" id="IPR018289">
    <property type="entry name" value="MULE_transposase_dom"/>
</dbReference>
<gene>
    <name evidence="3" type="primary">LOC140008369</name>
</gene>
<dbReference type="PANTHER" id="PTHR31973:SF187">
    <property type="entry name" value="MUTATOR TRANSPOSASE MUDRA PROTEIN"/>
    <property type="match status" value="1"/>
</dbReference>
<feature type="domain" description="MULE transposase" evidence="1">
    <location>
        <begin position="137"/>
        <end position="233"/>
    </location>
</feature>
<dbReference type="GeneID" id="140008369"/>
<sequence length="349" mass="41083">MQVKSLKDTPHRCSWSYKNVSANSRWLAEHFKKKLADDPDWKLKGFRKTIKRKFKLRVSRWKVYKAKKHAHSEMFGDHKKQYSRRRDYCATIMLKSPGSAVYVLTEVVPASVNPIFQRMFVMFGAQKDGFISGCRPVIGLDACHLKGRFGGHVIHAVGRDRNNQMYPIAMACVESECKKSWHWFLELLTTHIGSPAHMNWVFISDRQKGLVETFDVLFPGMEHRFYVRHMYANFKLKFKDMALRDIMWAAARAYETDGWSQKMRELQVANREAYDRLSAIPANLWSRCIFNTRSKCDFLSNNVSESFNQYIKEAREEPILSMFEAIRRLIMCRYQEKREFISKVKGKFV</sequence>
<evidence type="ECO:0000313" key="3">
    <source>
        <dbReference type="RefSeq" id="XP_071908531.1"/>
    </source>
</evidence>
<evidence type="ECO:0000259" key="1">
    <source>
        <dbReference type="Pfam" id="PF10551"/>
    </source>
</evidence>
<organism evidence="2 3">
    <name type="scientific">Coffea arabica</name>
    <name type="common">Arabian coffee</name>
    <dbReference type="NCBI Taxonomy" id="13443"/>
    <lineage>
        <taxon>Eukaryota</taxon>
        <taxon>Viridiplantae</taxon>
        <taxon>Streptophyta</taxon>
        <taxon>Embryophyta</taxon>
        <taxon>Tracheophyta</taxon>
        <taxon>Spermatophyta</taxon>
        <taxon>Magnoliopsida</taxon>
        <taxon>eudicotyledons</taxon>
        <taxon>Gunneridae</taxon>
        <taxon>Pentapetalae</taxon>
        <taxon>asterids</taxon>
        <taxon>lamiids</taxon>
        <taxon>Gentianales</taxon>
        <taxon>Rubiaceae</taxon>
        <taxon>Ixoroideae</taxon>
        <taxon>Gardenieae complex</taxon>
        <taxon>Bertiereae - Coffeeae clade</taxon>
        <taxon>Coffeeae</taxon>
        <taxon>Coffea</taxon>
    </lineage>
</organism>
<protein>
    <submittedName>
        <fullName evidence="3">Uncharacterized protein isoform X1</fullName>
    </submittedName>
</protein>
<accession>A0ABM4UMM6</accession>
<dbReference type="RefSeq" id="XP_071908531.1">
    <property type="nucleotide sequence ID" value="XM_072052430.1"/>
</dbReference>